<dbReference type="NCBIfam" id="TIGR01614">
    <property type="entry name" value="PME_inhib"/>
    <property type="match status" value="1"/>
</dbReference>
<proteinExistence type="inferred from homology"/>
<evidence type="ECO:0000313" key="7">
    <source>
        <dbReference type="Proteomes" id="UP000554482"/>
    </source>
</evidence>
<dbReference type="SUPFAM" id="SSF101148">
    <property type="entry name" value="Plant invertase/pectin methylesterase inhibitor"/>
    <property type="match status" value="1"/>
</dbReference>
<dbReference type="CDD" id="cd14859">
    <property type="entry name" value="PMEI_like"/>
    <property type="match status" value="1"/>
</dbReference>
<evidence type="ECO:0000256" key="1">
    <source>
        <dbReference type="ARBA" id="ARBA00022729"/>
    </source>
</evidence>
<organism evidence="6 7">
    <name type="scientific">Thalictrum thalictroides</name>
    <name type="common">Rue-anemone</name>
    <name type="synonym">Anemone thalictroides</name>
    <dbReference type="NCBI Taxonomy" id="46969"/>
    <lineage>
        <taxon>Eukaryota</taxon>
        <taxon>Viridiplantae</taxon>
        <taxon>Streptophyta</taxon>
        <taxon>Embryophyta</taxon>
        <taxon>Tracheophyta</taxon>
        <taxon>Spermatophyta</taxon>
        <taxon>Magnoliopsida</taxon>
        <taxon>Ranunculales</taxon>
        <taxon>Ranunculaceae</taxon>
        <taxon>Thalictroideae</taxon>
        <taxon>Thalictrum</taxon>
    </lineage>
</organism>
<sequence length="188" mass="20604">MISFKSFALLVLLSCLSVLFTNPSSVSAFSSTVDDIKGACEEAITNYYDLCVESLKSDPRHLKTGPNELGKLSMQISLENATAIQSDMQKLVKNNATKNAVAKETLGFCIKRYNTTINNIRSAVTQFKLPIPPEGSPLNNLLYYAGLNVTSCEEHLRSHGGLAYFVPRSQILSHLISVATDLVIFLEV</sequence>
<comment type="caution">
    <text evidence="6">The sequence shown here is derived from an EMBL/GenBank/DDBJ whole genome shotgun (WGS) entry which is preliminary data.</text>
</comment>
<keyword evidence="7" id="KW-1185">Reference proteome</keyword>
<dbReference type="EMBL" id="JABWDY010004947">
    <property type="protein sequence ID" value="KAF5204808.1"/>
    <property type="molecule type" value="Genomic_DNA"/>
</dbReference>
<dbReference type="InterPro" id="IPR052421">
    <property type="entry name" value="PCW_Enzyme_Inhibitor"/>
</dbReference>
<dbReference type="GO" id="GO:0004857">
    <property type="term" value="F:enzyme inhibitor activity"/>
    <property type="evidence" value="ECO:0007669"/>
    <property type="project" value="InterPro"/>
</dbReference>
<accession>A0A7J6X7D7</accession>
<dbReference type="InterPro" id="IPR006501">
    <property type="entry name" value="Pectinesterase_inhib_dom"/>
</dbReference>
<dbReference type="PANTHER" id="PTHR36710:SF18">
    <property type="entry name" value="PECTINESTERASE INHIBITOR 5-RELATED"/>
    <property type="match status" value="1"/>
</dbReference>
<evidence type="ECO:0000256" key="3">
    <source>
        <dbReference type="ARBA" id="ARBA00038471"/>
    </source>
</evidence>
<reference evidence="6 7" key="1">
    <citation type="submission" date="2020-06" db="EMBL/GenBank/DDBJ databases">
        <title>Transcriptomic and genomic resources for Thalictrum thalictroides and T. hernandezii: Facilitating candidate gene discovery in an emerging model plant lineage.</title>
        <authorList>
            <person name="Arias T."/>
            <person name="Riano-Pachon D.M."/>
            <person name="Di Stilio V.S."/>
        </authorList>
    </citation>
    <scope>NUCLEOTIDE SEQUENCE [LARGE SCALE GENOMIC DNA]</scope>
    <source>
        <strain evidence="7">cv. WT478/WT964</strain>
        <tissue evidence="6">Leaves</tissue>
    </source>
</reference>
<dbReference type="Proteomes" id="UP000554482">
    <property type="component" value="Unassembled WGS sequence"/>
</dbReference>
<name>A0A7J6X7D7_THATH</name>
<dbReference type="InterPro" id="IPR035513">
    <property type="entry name" value="Invertase/methylesterase_inhib"/>
</dbReference>
<dbReference type="Pfam" id="PF04043">
    <property type="entry name" value="PMEI"/>
    <property type="match status" value="1"/>
</dbReference>
<dbReference type="AlphaFoldDB" id="A0A7J6X7D7"/>
<evidence type="ECO:0000256" key="4">
    <source>
        <dbReference type="SAM" id="SignalP"/>
    </source>
</evidence>
<feature type="domain" description="Pectinesterase inhibitor" evidence="5">
    <location>
        <begin position="31"/>
        <end position="182"/>
    </location>
</feature>
<evidence type="ECO:0000259" key="5">
    <source>
        <dbReference type="SMART" id="SM00856"/>
    </source>
</evidence>
<feature type="signal peptide" evidence="4">
    <location>
        <begin position="1"/>
        <end position="28"/>
    </location>
</feature>
<gene>
    <name evidence="6" type="ORF">FRX31_005605</name>
</gene>
<dbReference type="SMART" id="SM00856">
    <property type="entry name" value="PMEI"/>
    <property type="match status" value="1"/>
</dbReference>
<keyword evidence="2" id="KW-1015">Disulfide bond</keyword>
<dbReference type="OrthoDB" id="764172at2759"/>
<keyword evidence="1 4" id="KW-0732">Signal</keyword>
<evidence type="ECO:0000256" key="2">
    <source>
        <dbReference type="ARBA" id="ARBA00023157"/>
    </source>
</evidence>
<dbReference type="Gene3D" id="1.20.140.40">
    <property type="entry name" value="Invertase/pectin methylesterase inhibitor family protein"/>
    <property type="match status" value="1"/>
</dbReference>
<evidence type="ECO:0000313" key="6">
    <source>
        <dbReference type="EMBL" id="KAF5204808.1"/>
    </source>
</evidence>
<protein>
    <recommendedName>
        <fullName evidence="5">Pectinesterase inhibitor domain-containing protein</fullName>
    </recommendedName>
</protein>
<feature type="chain" id="PRO_5029844362" description="Pectinesterase inhibitor domain-containing protein" evidence="4">
    <location>
        <begin position="29"/>
        <end position="188"/>
    </location>
</feature>
<comment type="similarity">
    <text evidence="3">Belongs to the PMEI family.</text>
</comment>
<dbReference type="PANTHER" id="PTHR36710">
    <property type="entry name" value="PECTINESTERASE INHIBITOR-LIKE"/>
    <property type="match status" value="1"/>
</dbReference>